<comment type="similarity">
    <text evidence="1">Belongs to the MTFR1 family.</text>
</comment>
<feature type="coiled-coil region" evidence="2">
    <location>
        <begin position="88"/>
        <end position="115"/>
    </location>
</feature>
<evidence type="ECO:0000256" key="2">
    <source>
        <dbReference type="SAM" id="Coils"/>
    </source>
</evidence>
<protein>
    <recommendedName>
        <fullName evidence="6">Mitochondrial fission regulator 2</fullName>
    </recommendedName>
</protein>
<organism evidence="4 5">
    <name type="scientific">Cimex lectularius</name>
    <name type="common">Bed bug</name>
    <name type="synonym">Acanthia lectularia</name>
    <dbReference type="NCBI Taxonomy" id="79782"/>
    <lineage>
        <taxon>Eukaryota</taxon>
        <taxon>Metazoa</taxon>
        <taxon>Ecdysozoa</taxon>
        <taxon>Arthropoda</taxon>
        <taxon>Hexapoda</taxon>
        <taxon>Insecta</taxon>
        <taxon>Pterygota</taxon>
        <taxon>Neoptera</taxon>
        <taxon>Paraneoptera</taxon>
        <taxon>Hemiptera</taxon>
        <taxon>Heteroptera</taxon>
        <taxon>Panheteroptera</taxon>
        <taxon>Cimicomorpha</taxon>
        <taxon>Cimicidae</taxon>
        <taxon>Cimex</taxon>
    </lineage>
</organism>
<dbReference type="Pfam" id="PF05308">
    <property type="entry name" value="Mito_fiss_reg"/>
    <property type="match status" value="1"/>
</dbReference>
<dbReference type="PANTHER" id="PTHR14215">
    <property type="entry name" value="PROTEIN OF UNKNOWN FUNCTION DUF729"/>
    <property type="match status" value="1"/>
</dbReference>
<sequence length="244" mass="27693">MPTFLLKAVNIIFDILLEYIQRTLPYLVFGPQRKIRSRRSLIRIIGTNLPLPKAPRVCFNFATWRQNTLPEDDIPVKVEDNTLQQRKDPEEQKSIKKLEEELELLKTQVALILENQNKLTNISKNNEKAKPVCQPPPPPPPLPTFLLNDKNPIVLKSANRSSHSFEKKPAPIDAIITEMKNGFPKLKPIARSPGGRPLKPPSLLTNDPTDMLKEALKKRFNVSQYSDDSLSDLSISVLSDVQTF</sequence>
<dbReference type="RefSeq" id="XP_014247853.1">
    <property type="nucleotide sequence ID" value="XM_014392367.2"/>
</dbReference>
<evidence type="ECO:0000256" key="1">
    <source>
        <dbReference type="ARBA" id="ARBA00005807"/>
    </source>
</evidence>
<evidence type="ECO:0008006" key="6">
    <source>
        <dbReference type="Google" id="ProtNLM"/>
    </source>
</evidence>
<evidence type="ECO:0000313" key="5">
    <source>
        <dbReference type="Proteomes" id="UP000494040"/>
    </source>
</evidence>
<dbReference type="OrthoDB" id="2133332at2759"/>
<keyword evidence="5" id="KW-1185">Reference proteome</keyword>
<feature type="region of interest" description="Disordered" evidence="3">
    <location>
        <begin position="188"/>
        <end position="208"/>
    </location>
</feature>
<evidence type="ECO:0000256" key="3">
    <source>
        <dbReference type="SAM" id="MobiDB-lite"/>
    </source>
</evidence>
<dbReference type="InterPro" id="IPR007972">
    <property type="entry name" value="Mtfr1"/>
</dbReference>
<dbReference type="Proteomes" id="UP000494040">
    <property type="component" value="Unassembled WGS sequence"/>
</dbReference>
<dbReference type="KEGG" id="clec:106665715"/>
<dbReference type="EnsemblMetazoa" id="XM_014392367.2">
    <property type="protein sequence ID" value="XP_014247853.1"/>
    <property type="gene ID" value="LOC106665715"/>
</dbReference>
<dbReference type="AlphaFoldDB" id="A0A8I6RQS8"/>
<keyword evidence="2" id="KW-0175">Coiled coil</keyword>
<dbReference type="PANTHER" id="PTHR14215:SF0">
    <property type="entry name" value="WH2 DOMAIN-CONTAINING PROTEIN"/>
    <property type="match status" value="1"/>
</dbReference>
<proteinExistence type="inferred from homology"/>
<dbReference type="GeneID" id="106665715"/>
<reference evidence="4" key="1">
    <citation type="submission" date="2022-01" db="UniProtKB">
        <authorList>
            <consortium name="EnsemblMetazoa"/>
        </authorList>
    </citation>
    <scope>IDENTIFICATION</scope>
</reference>
<accession>A0A8I6RQS8</accession>
<evidence type="ECO:0000313" key="4">
    <source>
        <dbReference type="EnsemblMetazoa" id="XP_014247853.1"/>
    </source>
</evidence>
<name>A0A8I6RQS8_CIMLE</name>